<dbReference type="Pfam" id="PF13401">
    <property type="entry name" value="AAA_22"/>
    <property type="match status" value="1"/>
</dbReference>
<dbReference type="InterPro" id="IPR027417">
    <property type="entry name" value="P-loop_NTPase"/>
</dbReference>
<organism evidence="3 4">
    <name type="scientific">Pandoraea iniqua</name>
    <dbReference type="NCBI Taxonomy" id="2508288"/>
    <lineage>
        <taxon>Bacteria</taxon>
        <taxon>Pseudomonadati</taxon>
        <taxon>Pseudomonadota</taxon>
        <taxon>Betaproteobacteria</taxon>
        <taxon>Burkholderiales</taxon>
        <taxon>Burkholderiaceae</taxon>
        <taxon>Pandoraea</taxon>
    </lineage>
</organism>
<keyword evidence="4" id="KW-1185">Reference proteome</keyword>
<dbReference type="GO" id="GO:0016887">
    <property type="term" value="F:ATP hydrolysis activity"/>
    <property type="evidence" value="ECO:0007669"/>
    <property type="project" value="InterPro"/>
</dbReference>
<evidence type="ECO:0000313" key="3">
    <source>
        <dbReference type="EMBL" id="VVD79763.1"/>
    </source>
</evidence>
<sequence length="478" mass="53363">MNPWLQPYDDLADDRNLTSVMEHVPATVGQLSKRSASLASLELEHFLNEIFLSTPNTLAIARRILNRARLHVDTVYSDAAAYREKMFDYRPDSFSVLPMCLTGLAGVGKSALLKALKRSLDVVSYIDVGMGYKTVIRPCIYFPVCSHGSVSNVTRSIVAQFVDPAVEHAAHDRPSTPHESRRPTGYSMNSQEAAKWLAFRDGTGVILLDELQFITHSETANTLATKVIYATGYIGPPLVFASNYDMVARIQRRGQQDRDRLLTDPAVLRPDSLYHADDVESWQRYLRACVTVSGDALAPDLDYFFEEIHHMSYGLRRKAVTLLSLAYGIAREHSRNTATIKDLRDAYSSQNFSTHRLDVEALRNIDANGGRNPRARLDGNSSSSLICPFPEAQADTFVRQVAELGRQTLDLSNKATLSAYSPKERREYKARGGVVETAAEEKKNRKMPTTHRPRKAGELIAGTRDVLNSGSRRKPSMK</sequence>
<dbReference type="EMBL" id="CABPSI010000001">
    <property type="protein sequence ID" value="VVD79763.1"/>
    <property type="molecule type" value="Genomic_DNA"/>
</dbReference>
<dbReference type="RefSeq" id="WP_150683145.1">
    <property type="nucleotide sequence ID" value="NZ_CABPSI010000001.1"/>
</dbReference>
<feature type="domain" description="ORC1/DEAH AAA+ ATPase" evidence="2">
    <location>
        <begin position="99"/>
        <end position="223"/>
    </location>
</feature>
<protein>
    <recommendedName>
        <fullName evidence="2">ORC1/DEAH AAA+ ATPase domain-containing protein</fullName>
    </recommendedName>
</protein>
<proteinExistence type="predicted"/>
<dbReference type="AlphaFoldDB" id="A0A5E4SYC9"/>
<evidence type="ECO:0000313" key="4">
    <source>
        <dbReference type="Proteomes" id="UP000333828"/>
    </source>
</evidence>
<feature type="region of interest" description="Disordered" evidence="1">
    <location>
        <begin position="431"/>
        <end position="478"/>
    </location>
</feature>
<evidence type="ECO:0000259" key="2">
    <source>
        <dbReference type="Pfam" id="PF13401"/>
    </source>
</evidence>
<reference evidence="3 4" key="1">
    <citation type="submission" date="2019-08" db="EMBL/GenBank/DDBJ databases">
        <authorList>
            <person name="Peeters C."/>
        </authorList>
    </citation>
    <scope>NUCLEOTIDE SEQUENCE [LARGE SCALE GENOMIC DNA]</scope>
    <source>
        <strain evidence="3 4">LMG 31115</strain>
    </source>
</reference>
<dbReference type="SUPFAM" id="SSF52540">
    <property type="entry name" value="P-loop containing nucleoside triphosphate hydrolases"/>
    <property type="match status" value="1"/>
</dbReference>
<feature type="compositionally biased region" description="Basic residues" evidence="1">
    <location>
        <begin position="444"/>
        <end position="454"/>
    </location>
</feature>
<gene>
    <name evidence="3" type="ORF">PIN31115_01051</name>
</gene>
<evidence type="ECO:0000256" key="1">
    <source>
        <dbReference type="SAM" id="MobiDB-lite"/>
    </source>
</evidence>
<dbReference type="Gene3D" id="3.40.50.300">
    <property type="entry name" value="P-loop containing nucleotide triphosphate hydrolases"/>
    <property type="match status" value="1"/>
</dbReference>
<accession>A0A5E4SYC9</accession>
<dbReference type="InterPro" id="IPR049945">
    <property type="entry name" value="AAA_22"/>
</dbReference>
<name>A0A5E4SYC9_9BURK</name>
<dbReference type="Proteomes" id="UP000333828">
    <property type="component" value="Unassembled WGS sequence"/>
</dbReference>